<evidence type="ECO:0000313" key="1">
    <source>
        <dbReference type="EMBL" id="GGN62823.1"/>
    </source>
</evidence>
<reference evidence="2" key="1">
    <citation type="journal article" date="2019" name="Int. J. Syst. Evol. Microbiol.">
        <title>The Global Catalogue of Microorganisms (GCM) 10K type strain sequencing project: providing services to taxonomists for standard genome sequencing and annotation.</title>
        <authorList>
            <consortium name="The Broad Institute Genomics Platform"/>
            <consortium name="The Broad Institute Genome Sequencing Center for Infectious Disease"/>
            <person name="Wu L."/>
            <person name="Ma J."/>
        </authorList>
    </citation>
    <scope>NUCLEOTIDE SEQUENCE [LARGE SCALE GENOMIC DNA]</scope>
    <source>
        <strain evidence="2">CGMCC 1.6784</strain>
    </source>
</reference>
<keyword evidence="2" id="KW-1185">Reference proteome</keyword>
<dbReference type="Proteomes" id="UP000605099">
    <property type="component" value="Unassembled WGS sequence"/>
</dbReference>
<proteinExistence type="predicted"/>
<comment type="caution">
    <text evidence="1">The sequence shown here is derived from an EMBL/GenBank/DDBJ whole genome shotgun (WGS) entry which is preliminary data.</text>
</comment>
<gene>
    <name evidence="1" type="ORF">GCM10011349_46860</name>
</gene>
<dbReference type="RefSeq" id="WP_188823847.1">
    <property type="nucleotide sequence ID" value="NZ_BMLK01000055.1"/>
</dbReference>
<name>A0ABQ2K3C6_9SPHN</name>
<dbReference type="EMBL" id="BMLK01000055">
    <property type="protein sequence ID" value="GGN62823.1"/>
    <property type="molecule type" value="Genomic_DNA"/>
</dbReference>
<organism evidence="1 2">
    <name type="scientific">Novosphingobium indicum</name>
    <dbReference type="NCBI Taxonomy" id="462949"/>
    <lineage>
        <taxon>Bacteria</taxon>
        <taxon>Pseudomonadati</taxon>
        <taxon>Pseudomonadota</taxon>
        <taxon>Alphaproteobacteria</taxon>
        <taxon>Sphingomonadales</taxon>
        <taxon>Sphingomonadaceae</taxon>
        <taxon>Novosphingobium</taxon>
    </lineage>
</organism>
<sequence>MEITHLSKPEKIYHLAYEREYEYREDTELSIGYFLTFEEAREAKEGLKNKPGFCECPDGFLIEELRLGLAVDWKDGFFSESGPPPKDAEAEYFDLPFALSKPRSR</sequence>
<protein>
    <submittedName>
        <fullName evidence="1">Uncharacterized protein</fullName>
    </submittedName>
</protein>
<evidence type="ECO:0000313" key="2">
    <source>
        <dbReference type="Proteomes" id="UP000605099"/>
    </source>
</evidence>
<accession>A0ABQ2K3C6</accession>